<sequence length="408" mass="45214">MVKPGELEPASTNVLRQTQFLGKPLLVNEPLMSRSAIAYSSDSPTAQSFAAYHPDIGHVAAKDGRRQELYLRLNKTSVTMGAYERALPPRGPTPPVVGQRGLTEHLPVPKVSARCPAIWPANDVVSKSGLFITPPTSPAEPQGQLPEVTTRRWSSTYDAYSPADSINAPLTSTDDASKRPLKHARASIAYKTYTGKPLPKPILTASVQDTDYDFIDMATPSPSPPSDSSSSSSSNRKFSFDADAPPDWQIIEASTQHTTPRARYPEDLTLRHSQTFIARNSANELYFTTSPFSMESQPSHPSPNLTTISPRRNSSPSSSPLSISITSLETIDSTTPPPQPTTRFYPSAILAHGRFQSRRKTPRGTVKLRSHADVEGEEFEMKEWREEPRFDEVKARKKVSEREEWRVW</sequence>
<dbReference type="Proteomes" id="UP001316803">
    <property type="component" value="Unassembled WGS sequence"/>
</dbReference>
<gene>
    <name evidence="2" type="ORF">OHC33_008566</name>
</gene>
<organism evidence="2 3">
    <name type="scientific">Knufia fluminis</name>
    <dbReference type="NCBI Taxonomy" id="191047"/>
    <lineage>
        <taxon>Eukaryota</taxon>
        <taxon>Fungi</taxon>
        <taxon>Dikarya</taxon>
        <taxon>Ascomycota</taxon>
        <taxon>Pezizomycotina</taxon>
        <taxon>Eurotiomycetes</taxon>
        <taxon>Chaetothyriomycetidae</taxon>
        <taxon>Chaetothyriales</taxon>
        <taxon>Trichomeriaceae</taxon>
        <taxon>Knufia</taxon>
    </lineage>
</organism>
<name>A0AAN8IJM2_9EURO</name>
<dbReference type="EMBL" id="JAKLMC020000027">
    <property type="protein sequence ID" value="KAK5950347.1"/>
    <property type="molecule type" value="Genomic_DNA"/>
</dbReference>
<evidence type="ECO:0000256" key="1">
    <source>
        <dbReference type="SAM" id="MobiDB-lite"/>
    </source>
</evidence>
<feature type="compositionally biased region" description="Polar residues" evidence="1">
    <location>
        <begin position="291"/>
        <end position="305"/>
    </location>
</feature>
<accession>A0AAN8IJM2</accession>
<feature type="compositionally biased region" description="Low complexity" evidence="1">
    <location>
        <begin position="306"/>
        <end position="322"/>
    </location>
</feature>
<comment type="caution">
    <text evidence="2">The sequence shown here is derived from an EMBL/GenBank/DDBJ whole genome shotgun (WGS) entry which is preliminary data.</text>
</comment>
<feature type="region of interest" description="Disordered" evidence="1">
    <location>
        <begin position="291"/>
        <end position="322"/>
    </location>
</feature>
<proteinExistence type="predicted"/>
<evidence type="ECO:0000313" key="2">
    <source>
        <dbReference type="EMBL" id="KAK5950347.1"/>
    </source>
</evidence>
<reference evidence="2 3" key="1">
    <citation type="submission" date="2022-12" db="EMBL/GenBank/DDBJ databases">
        <title>Genomic features and morphological characterization of a novel Knufia sp. strain isolated from spacecraft assembly facility.</title>
        <authorList>
            <person name="Teixeira M."/>
            <person name="Chander A.M."/>
            <person name="Stajich J.E."/>
            <person name="Venkateswaran K."/>
        </authorList>
    </citation>
    <scope>NUCLEOTIDE SEQUENCE [LARGE SCALE GENOMIC DNA]</scope>
    <source>
        <strain evidence="2 3">FJI-L2-BK-P2</strain>
    </source>
</reference>
<feature type="region of interest" description="Disordered" evidence="1">
    <location>
        <begin position="214"/>
        <end position="247"/>
    </location>
</feature>
<keyword evidence="3" id="KW-1185">Reference proteome</keyword>
<dbReference type="AlphaFoldDB" id="A0AAN8IJM2"/>
<protein>
    <submittedName>
        <fullName evidence="2">Uncharacterized protein</fullName>
    </submittedName>
</protein>
<evidence type="ECO:0000313" key="3">
    <source>
        <dbReference type="Proteomes" id="UP001316803"/>
    </source>
</evidence>